<keyword evidence="2" id="KW-1185">Reference proteome</keyword>
<gene>
    <name evidence="1" type="ORF">DERP_006012</name>
</gene>
<comment type="caution">
    <text evidence="1">The sequence shown here is derived from an EMBL/GenBank/DDBJ whole genome shotgun (WGS) entry which is preliminary data.</text>
</comment>
<accession>A0ABQ8JS24</accession>
<sequence>MSLVKHKKCHLKNNNVAKPQNISDIRIQTLPVSINIFQDDNKQQPSGQSSQVKLVSQMFQSSISFLNDKDGDDKIQFKLNN</sequence>
<dbReference type="EMBL" id="NJHN03000018">
    <property type="protein sequence ID" value="KAH9425404.1"/>
    <property type="molecule type" value="Genomic_DNA"/>
</dbReference>
<evidence type="ECO:0000313" key="1">
    <source>
        <dbReference type="EMBL" id="KAH9425404.1"/>
    </source>
</evidence>
<proteinExistence type="predicted"/>
<reference evidence="1 2" key="2">
    <citation type="journal article" date="2022" name="Mol. Biol. Evol.">
        <title>Comparative Genomics Reveals Insights into the Divergent Evolution of Astigmatic Mites and Household Pest Adaptations.</title>
        <authorList>
            <person name="Xiong Q."/>
            <person name="Wan A.T."/>
            <person name="Liu X."/>
            <person name="Fung C.S."/>
            <person name="Xiao X."/>
            <person name="Malainual N."/>
            <person name="Hou J."/>
            <person name="Wang L."/>
            <person name="Wang M."/>
            <person name="Yang K.Y."/>
            <person name="Cui Y."/>
            <person name="Leung E.L."/>
            <person name="Nong W."/>
            <person name="Shin S.K."/>
            <person name="Au S.W."/>
            <person name="Jeong K.Y."/>
            <person name="Chew F.T."/>
            <person name="Hui J.H."/>
            <person name="Leung T.F."/>
            <person name="Tungtrongchitr A."/>
            <person name="Zhong N."/>
            <person name="Liu Z."/>
            <person name="Tsui S.K."/>
        </authorList>
    </citation>
    <scope>NUCLEOTIDE SEQUENCE [LARGE SCALE GENOMIC DNA]</scope>
    <source>
        <strain evidence="1">Derp</strain>
    </source>
</reference>
<protein>
    <submittedName>
        <fullName evidence="1">Uncharacterized protein</fullName>
    </submittedName>
</protein>
<reference evidence="1 2" key="1">
    <citation type="journal article" date="2018" name="J. Allergy Clin. Immunol.">
        <title>High-quality assembly of Dermatophagoides pteronyssinus genome and transcriptome reveals a wide range of novel allergens.</title>
        <authorList>
            <person name="Liu X.Y."/>
            <person name="Yang K.Y."/>
            <person name="Wang M.Q."/>
            <person name="Kwok J.S."/>
            <person name="Zeng X."/>
            <person name="Yang Z."/>
            <person name="Xiao X.J."/>
            <person name="Lau C.P."/>
            <person name="Li Y."/>
            <person name="Huang Z.M."/>
            <person name="Ba J.G."/>
            <person name="Yim A.K."/>
            <person name="Ouyang C.Y."/>
            <person name="Ngai S.M."/>
            <person name="Chan T.F."/>
            <person name="Leung E.L."/>
            <person name="Liu L."/>
            <person name="Liu Z.G."/>
            <person name="Tsui S.K."/>
        </authorList>
    </citation>
    <scope>NUCLEOTIDE SEQUENCE [LARGE SCALE GENOMIC DNA]</scope>
    <source>
        <strain evidence="1">Derp</strain>
    </source>
</reference>
<dbReference type="Proteomes" id="UP000887458">
    <property type="component" value="Unassembled WGS sequence"/>
</dbReference>
<name>A0ABQ8JS24_DERPT</name>
<organism evidence="1 2">
    <name type="scientific">Dermatophagoides pteronyssinus</name>
    <name type="common">European house dust mite</name>
    <dbReference type="NCBI Taxonomy" id="6956"/>
    <lineage>
        <taxon>Eukaryota</taxon>
        <taxon>Metazoa</taxon>
        <taxon>Ecdysozoa</taxon>
        <taxon>Arthropoda</taxon>
        <taxon>Chelicerata</taxon>
        <taxon>Arachnida</taxon>
        <taxon>Acari</taxon>
        <taxon>Acariformes</taxon>
        <taxon>Sarcoptiformes</taxon>
        <taxon>Astigmata</taxon>
        <taxon>Psoroptidia</taxon>
        <taxon>Analgoidea</taxon>
        <taxon>Pyroglyphidae</taxon>
        <taxon>Dermatophagoidinae</taxon>
        <taxon>Dermatophagoides</taxon>
    </lineage>
</organism>
<evidence type="ECO:0000313" key="2">
    <source>
        <dbReference type="Proteomes" id="UP000887458"/>
    </source>
</evidence>